<reference evidence="1" key="1">
    <citation type="submission" date="2020-01" db="EMBL/GenBank/DDBJ databases">
        <title>Genome sequence of Kobresia littledalei, the first chromosome-level genome in the family Cyperaceae.</title>
        <authorList>
            <person name="Qu G."/>
        </authorList>
    </citation>
    <scope>NUCLEOTIDE SEQUENCE</scope>
    <source>
        <strain evidence="1">C.B.Clarke</strain>
        <tissue evidence="1">Leaf</tissue>
    </source>
</reference>
<dbReference type="AlphaFoldDB" id="A0A833QYY0"/>
<dbReference type="EMBL" id="SWLB01000014">
    <property type="protein sequence ID" value="KAF3330151.1"/>
    <property type="molecule type" value="Genomic_DNA"/>
</dbReference>
<accession>A0A833QYY0</accession>
<evidence type="ECO:0000313" key="1">
    <source>
        <dbReference type="EMBL" id="KAF3330151.1"/>
    </source>
</evidence>
<organism evidence="1 2">
    <name type="scientific">Carex littledalei</name>
    <dbReference type="NCBI Taxonomy" id="544730"/>
    <lineage>
        <taxon>Eukaryota</taxon>
        <taxon>Viridiplantae</taxon>
        <taxon>Streptophyta</taxon>
        <taxon>Embryophyta</taxon>
        <taxon>Tracheophyta</taxon>
        <taxon>Spermatophyta</taxon>
        <taxon>Magnoliopsida</taxon>
        <taxon>Liliopsida</taxon>
        <taxon>Poales</taxon>
        <taxon>Cyperaceae</taxon>
        <taxon>Cyperoideae</taxon>
        <taxon>Cariceae</taxon>
        <taxon>Carex</taxon>
        <taxon>Carex subgen. Euthyceras</taxon>
    </lineage>
</organism>
<dbReference type="OrthoDB" id="2016860at2759"/>
<keyword evidence="2" id="KW-1185">Reference proteome</keyword>
<evidence type="ECO:0000313" key="2">
    <source>
        <dbReference type="Proteomes" id="UP000623129"/>
    </source>
</evidence>
<dbReference type="PANTHER" id="PTHR15852:SF75">
    <property type="entry name" value="ZINC-FINGER DOMAIN-CONTAINING PROTEIN"/>
    <property type="match status" value="1"/>
</dbReference>
<proteinExistence type="predicted"/>
<name>A0A833QYY0_9POAL</name>
<sequence>MAVAIGGSLKLNLEPRMRMGFHRATARYRGHLSSPQMPFSCHCSLSSSQNLSNQTPLLQQQEEEEQDQGIMCEACQGKGWLLCDFCNGQKTNVQAKKNRIYRRCPTCKAVGCILCEKCKVYKCVTFPDFLDDVTQL</sequence>
<dbReference type="PANTHER" id="PTHR15852">
    <property type="entry name" value="PLASTID TRANSCRIPTIONALLY ACTIVE PROTEIN"/>
    <property type="match status" value="1"/>
</dbReference>
<gene>
    <name evidence="1" type="ORF">FCM35_KLT05482</name>
</gene>
<protein>
    <submittedName>
        <fullName evidence="1">Uncharacterized protein</fullName>
    </submittedName>
</protein>
<comment type="caution">
    <text evidence="1">The sequence shown here is derived from an EMBL/GenBank/DDBJ whole genome shotgun (WGS) entry which is preliminary data.</text>
</comment>
<dbReference type="Proteomes" id="UP000623129">
    <property type="component" value="Unassembled WGS sequence"/>
</dbReference>